<keyword evidence="2" id="KW-0548">Nucleotidyltransferase</keyword>
<comment type="caution">
    <text evidence="2">The sequence shown here is derived from an EMBL/GenBank/DDBJ whole genome shotgun (WGS) entry which is preliminary data.</text>
</comment>
<evidence type="ECO:0000256" key="1">
    <source>
        <dbReference type="SAM" id="MobiDB-lite"/>
    </source>
</evidence>
<dbReference type="AlphaFoldDB" id="A0ABD1U448"/>
<gene>
    <name evidence="2" type="ORF">Adt_16023</name>
</gene>
<keyword evidence="2" id="KW-0695">RNA-directed DNA polymerase</keyword>
<proteinExistence type="predicted"/>
<evidence type="ECO:0000313" key="2">
    <source>
        <dbReference type="EMBL" id="KAL2519776.1"/>
    </source>
</evidence>
<name>A0ABD1U448_9LAMI</name>
<feature type="compositionally biased region" description="Basic and acidic residues" evidence="1">
    <location>
        <begin position="49"/>
        <end position="62"/>
    </location>
</feature>
<dbReference type="Proteomes" id="UP001604336">
    <property type="component" value="Unassembled WGS sequence"/>
</dbReference>
<organism evidence="2 3">
    <name type="scientific">Abeliophyllum distichum</name>
    <dbReference type="NCBI Taxonomy" id="126358"/>
    <lineage>
        <taxon>Eukaryota</taxon>
        <taxon>Viridiplantae</taxon>
        <taxon>Streptophyta</taxon>
        <taxon>Embryophyta</taxon>
        <taxon>Tracheophyta</taxon>
        <taxon>Spermatophyta</taxon>
        <taxon>Magnoliopsida</taxon>
        <taxon>eudicotyledons</taxon>
        <taxon>Gunneridae</taxon>
        <taxon>Pentapetalae</taxon>
        <taxon>asterids</taxon>
        <taxon>lamiids</taxon>
        <taxon>Lamiales</taxon>
        <taxon>Oleaceae</taxon>
        <taxon>Forsythieae</taxon>
        <taxon>Abeliophyllum</taxon>
    </lineage>
</organism>
<keyword evidence="3" id="KW-1185">Reference proteome</keyword>
<accession>A0ABD1U448</accession>
<protein>
    <submittedName>
        <fullName evidence="2">Reverse transcriptase domain-containing protein</fullName>
    </submittedName>
</protein>
<sequence>MCITPVYASCSPAGRRDFWMGLHQIYLAMDGPWMVGEDFNVIAHNGERTGRNTRDRECRVDEAESAFDSDPTPAHRDPLHQAEAGLNQTLSIEEAFWKQKAGARLELLSTAPQPVDPIRPDIIPRMVSDEDNLQLNRTPTLAELISAPQSGFIPGRLIGDNILLTQELLHTLDTKVRGGNVILKLDMAKAYDRLDWGFLISVLKGLWI</sequence>
<feature type="region of interest" description="Disordered" evidence="1">
    <location>
        <begin position="49"/>
        <end position="77"/>
    </location>
</feature>
<keyword evidence="2" id="KW-0808">Transferase</keyword>
<dbReference type="GO" id="GO:0003964">
    <property type="term" value="F:RNA-directed DNA polymerase activity"/>
    <property type="evidence" value="ECO:0007669"/>
    <property type="project" value="UniProtKB-KW"/>
</dbReference>
<evidence type="ECO:0000313" key="3">
    <source>
        <dbReference type="Proteomes" id="UP001604336"/>
    </source>
</evidence>
<reference evidence="3" key="1">
    <citation type="submission" date="2024-07" db="EMBL/GenBank/DDBJ databases">
        <title>Two chromosome-level genome assemblies of Korean endemic species Abeliophyllum distichum and Forsythia ovata (Oleaceae).</title>
        <authorList>
            <person name="Jang H."/>
        </authorList>
    </citation>
    <scope>NUCLEOTIDE SEQUENCE [LARGE SCALE GENOMIC DNA]</scope>
</reference>
<dbReference type="EMBL" id="JBFOLK010000004">
    <property type="protein sequence ID" value="KAL2519776.1"/>
    <property type="molecule type" value="Genomic_DNA"/>
</dbReference>